<dbReference type="PROSITE" id="PS50943">
    <property type="entry name" value="HTH_CROC1"/>
    <property type="match status" value="1"/>
</dbReference>
<protein>
    <submittedName>
        <fullName evidence="2">Putative transcriptional regulator</fullName>
    </submittedName>
</protein>
<accession>T1XFU6</accession>
<dbReference type="Pfam" id="PF01381">
    <property type="entry name" value="HTH_3"/>
    <property type="match status" value="1"/>
</dbReference>
<name>T1XFU6_VARPD</name>
<dbReference type="CDD" id="cd00093">
    <property type="entry name" value="HTH_XRE"/>
    <property type="match status" value="1"/>
</dbReference>
<dbReference type="InterPro" id="IPR001387">
    <property type="entry name" value="Cro/C1-type_HTH"/>
</dbReference>
<evidence type="ECO:0000259" key="1">
    <source>
        <dbReference type="PROSITE" id="PS50943"/>
    </source>
</evidence>
<dbReference type="RefSeq" id="WP_021012448.1">
    <property type="nucleotide sequence ID" value="NC_022247.1"/>
</dbReference>
<gene>
    <name evidence="2" type="ORF">VAPA_1c47260</name>
</gene>
<dbReference type="SMART" id="SM00530">
    <property type="entry name" value="HTH_XRE"/>
    <property type="match status" value="1"/>
</dbReference>
<evidence type="ECO:0000313" key="3">
    <source>
        <dbReference type="Proteomes" id="UP000016223"/>
    </source>
</evidence>
<dbReference type="GO" id="GO:0003677">
    <property type="term" value="F:DNA binding"/>
    <property type="evidence" value="ECO:0007669"/>
    <property type="project" value="InterPro"/>
</dbReference>
<dbReference type="Gene3D" id="1.10.260.40">
    <property type="entry name" value="lambda repressor-like DNA-binding domains"/>
    <property type="match status" value="1"/>
</dbReference>
<dbReference type="OrthoDB" id="8858575at2"/>
<dbReference type="InterPro" id="IPR010982">
    <property type="entry name" value="Lambda_DNA-bd_dom_sf"/>
</dbReference>
<organism evidence="2 3">
    <name type="scientific">Variovorax paradoxus B4</name>
    <dbReference type="NCBI Taxonomy" id="1246301"/>
    <lineage>
        <taxon>Bacteria</taxon>
        <taxon>Pseudomonadati</taxon>
        <taxon>Pseudomonadota</taxon>
        <taxon>Betaproteobacteria</taxon>
        <taxon>Burkholderiales</taxon>
        <taxon>Comamonadaceae</taxon>
        <taxon>Variovorax</taxon>
    </lineage>
</organism>
<dbReference type="AlphaFoldDB" id="T1XFU6"/>
<proteinExistence type="predicted"/>
<sequence length="90" mass="9952">MRSTQDPALLKAFAAELKARRAVRGFNQEELGFASGLNRTFIAKLETATTSPSLTSLIFLCNGLQVDPAELMTSLMKRYKKELRTKSAAE</sequence>
<dbReference type="KEGG" id="vpd:VAPA_1c47260"/>
<dbReference type="EMBL" id="CP003911">
    <property type="protein sequence ID" value="AGU51792.1"/>
    <property type="molecule type" value="Genomic_DNA"/>
</dbReference>
<feature type="domain" description="HTH cro/C1-type" evidence="1">
    <location>
        <begin position="17"/>
        <end position="71"/>
    </location>
</feature>
<reference evidence="2 3" key="1">
    <citation type="submission" date="2012-10" db="EMBL/GenBank/DDBJ databases">
        <title>Genome sequence of Variovorax paradoxus B4.</title>
        <authorList>
            <person name="Schuldes J."/>
            <person name="Brandt U."/>
            <person name="Hiessl S."/>
            <person name="Wuebbeler J.H."/>
            <person name="Thuermer A."/>
            <person name="Steinbuechel A."/>
            <person name="Daniel R."/>
        </authorList>
    </citation>
    <scope>NUCLEOTIDE SEQUENCE [LARGE SCALE GENOMIC DNA]</scope>
    <source>
        <strain evidence="2 3">B4</strain>
    </source>
</reference>
<dbReference type="HOGENOM" id="CLU_066192_29_0_4"/>
<dbReference type="Proteomes" id="UP000016223">
    <property type="component" value="Chromosome 1"/>
</dbReference>
<evidence type="ECO:0000313" key="2">
    <source>
        <dbReference type="EMBL" id="AGU51792.1"/>
    </source>
</evidence>
<dbReference type="SUPFAM" id="SSF47413">
    <property type="entry name" value="lambda repressor-like DNA-binding domains"/>
    <property type="match status" value="1"/>
</dbReference>